<evidence type="ECO:0000256" key="10">
    <source>
        <dbReference type="ARBA" id="ARBA00030775"/>
    </source>
</evidence>
<evidence type="ECO:0000313" key="13">
    <source>
        <dbReference type="EMBL" id="QNN77652.1"/>
    </source>
</evidence>
<keyword evidence="4" id="KW-0488">Methylation</keyword>
<evidence type="ECO:0000256" key="11">
    <source>
        <dbReference type="SAM" id="Phobius"/>
    </source>
</evidence>
<keyword evidence="5" id="KW-0997">Cell inner membrane</keyword>
<dbReference type="AlphaFoldDB" id="A0A7G9TC27"/>
<evidence type="ECO:0000313" key="14">
    <source>
        <dbReference type="Proteomes" id="UP000515838"/>
    </source>
</evidence>
<evidence type="ECO:0000256" key="9">
    <source>
        <dbReference type="ARBA" id="ARBA00025772"/>
    </source>
</evidence>
<name>A0A7G9TC27_PSEMX</name>
<dbReference type="GO" id="GO:0015627">
    <property type="term" value="C:type II protein secretion system complex"/>
    <property type="evidence" value="ECO:0007669"/>
    <property type="project" value="InterPro"/>
</dbReference>
<gene>
    <name evidence="13" type="ORF">IAE60_17415</name>
</gene>
<evidence type="ECO:0000256" key="6">
    <source>
        <dbReference type="ARBA" id="ARBA00022692"/>
    </source>
</evidence>
<organism evidence="13 14">
    <name type="scientific">Pseudoxanthomonas mexicana</name>
    <dbReference type="NCBI Taxonomy" id="128785"/>
    <lineage>
        <taxon>Bacteria</taxon>
        <taxon>Pseudomonadati</taxon>
        <taxon>Pseudomonadota</taxon>
        <taxon>Gammaproteobacteria</taxon>
        <taxon>Lysobacterales</taxon>
        <taxon>Lysobacteraceae</taxon>
        <taxon>Pseudoxanthomonas</taxon>
    </lineage>
</organism>
<dbReference type="Proteomes" id="UP000515838">
    <property type="component" value="Chromosome"/>
</dbReference>
<evidence type="ECO:0000256" key="8">
    <source>
        <dbReference type="ARBA" id="ARBA00023136"/>
    </source>
</evidence>
<dbReference type="InterPro" id="IPR012902">
    <property type="entry name" value="N_methyl_site"/>
</dbReference>
<evidence type="ECO:0000256" key="3">
    <source>
        <dbReference type="ARBA" id="ARBA00022475"/>
    </source>
</evidence>
<keyword evidence="3" id="KW-1003">Cell membrane</keyword>
<dbReference type="EMBL" id="CP060731">
    <property type="protein sequence ID" value="QNN77652.1"/>
    <property type="molecule type" value="Genomic_DNA"/>
</dbReference>
<dbReference type="InterPro" id="IPR045584">
    <property type="entry name" value="Pilin-like"/>
</dbReference>
<reference evidence="13 14" key="1">
    <citation type="submission" date="2020-08" db="EMBL/GenBank/DDBJ databases">
        <title>Streptomycin Non-resistant strain, P. mexicana.</title>
        <authorList>
            <person name="Ganesh-Kumar S."/>
            <person name="Zhe T."/>
            <person name="Yu Z."/>
            <person name="Min Y."/>
        </authorList>
    </citation>
    <scope>NUCLEOTIDE SEQUENCE [LARGE SCALE GENOMIC DNA]</scope>
    <source>
        <strain evidence="13 14">GTZY2</strain>
    </source>
</reference>
<evidence type="ECO:0000256" key="4">
    <source>
        <dbReference type="ARBA" id="ARBA00022481"/>
    </source>
</evidence>
<keyword evidence="7 11" id="KW-1133">Transmembrane helix</keyword>
<dbReference type="Pfam" id="PF12019">
    <property type="entry name" value="GspH"/>
    <property type="match status" value="1"/>
</dbReference>
<dbReference type="RefSeq" id="WP_187573192.1">
    <property type="nucleotide sequence ID" value="NZ_DAMAMN010000002.1"/>
</dbReference>
<dbReference type="GO" id="GO:0005886">
    <property type="term" value="C:plasma membrane"/>
    <property type="evidence" value="ECO:0007669"/>
    <property type="project" value="UniProtKB-SubCell"/>
</dbReference>
<evidence type="ECO:0000259" key="12">
    <source>
        <dbReference type="Pfam" id="PF12019"/>
    </source>
</evidence>
<comment type="similarity">
    <text evidence="9">Belongs to the GSP H family.</text>
</comment>
<feature type="transmembrane region" description="Helical" evidence="11">
    <location>
        <begin position="21"/>
        <end position="42"/>
    </location>
</feature>
<feature type="domain" description="General secretion pathway GspH" evidence="12">
    <location>
        <begin position="57"/>
        <end position="168"/>
    </location>
</feature>
<evidence type="ECO:0000256" key="2">
    <source>
        <dbReference type="ARBA" id="ARBA00021549"/>
    </source>
</evidence>
<protein>
    <recommendedName>
        <fullName evidence="2">Type II secretion system protein H</fullName>
    </recommendedName>
    <alternativeName>
        <fullName evidence="10">General secretion pathway protein H</fullName>
    </alternativeName>
</protein>
<dbReference type="GO" id="GO:0015628">
    <property type="term" value="P:protein secretion by the type II secretion system"/>
    <property type="evidence" value="ECO:0007669"/>
    <property type="project" value="InterPro"/>
</dbReference>
<evidence type="ECO:0000256" key="1">
    <source>
        <dbReference type="ARBA" id="ARBA00004377"/>
    </source>
</evidence>
<sequence length="188" mass="19424">MLSQGGQTAPRGARGQRAARGFSLMELMITLAVLAILLSLAVPSFTSVINANRLTAQANELVADLQLARTEAIRRNQRVTVCPSLDNATCAAGGSWANRIVIAPVGAGNEVIRVSASRPPLQLSGGVTSIVFRPDGIARDAAGLLLSTTLTVCLPTTTPQQNVRQVALQSGARVSTSSSVHSTPGACP</sequence>
<dbReference type="InterPro" id="IPR022346">
    <property type="entry name" value="T2SS_GspH"/>
</dbReference>
<comment type="subcellular location">
    <subcellularLocation>
        <location evidence="1">Cell inner membrane</location>
        <topology evidence="1">Single-pass membrane protein</topology>
    </subcellularLocation>
</comment>
<proteinExistence type="inferred from homology"/>
<keyword evidence="8 11" id="KW-0472">Membrane</keyword>
<evidence type="ECO:0000256" key="5">
    <source>
        <dbReference type="ARBA" id="ARBA00022519"/>
    </source>
</evidence>
<keyword evidence="6 11" id="KW-0812">Transmembrane</keyword>
<dbReference type="Gene3D" id="3.55.40.10">
    <property type="entry name" value="minor pseudopilin epsh domain"/>
    <property type="match status" value="1"/>
</dbReference>
<evidence type="ECO:0000256" key="7">
    <source>
        <dbReference type="ARBA" id="ARBA00022989"/>
    </source>
</evidence>
<dbReference type="Pfam" id="PF07963">
    <property type="entry name" value="N_methyl"/>
    <property type="match status" value="1"/>
</dbReference>
<dbReference type="NCBIfam" id="TIGR02532">
    <property type="entry name" value="IV_pilin_GFxxxE"/>
    <property type="match status" value="1"/>
</dbReference>
<accession>A0A7G9TC27</accession>
<dbReference type="SUPFAM" id="SSF54523">
    <property type="entry name" value="Pili subunits"/>
    <property type="match status" value="1"/>
</dbReference>